<evidence type="ECO:0000313" key="2">
    <source>
        <dbReference type="Proteomes" id="UP001341840"/>
    </source>
</evidence>
<reference evidence="1 2" key="1">
    <citation type="journal article" date="2023" name="Plants (Basel)">
        <title>Bridging the Gap: Combining Genomics and Transcriptomics Approaches to Understand Stylosanthes scabra, an Orphan Legume from the Brazilian Caatinga.</title>
        <authorList>
            <person name="Ferreira-Neto J.R.C."/>
            <person name="da Silva M.D."/>
            <person name="Binneck E."/>
            <person name="de Melo N.F."/>
            <person name="da Silva R.H."/>
            <person name="de Melo A.L.T.M."/>
            <person name="Pandolfi V."/>
            <person name="Bustamante F.O."/>
            <person name="Brasileiro-Vidal A.C."/>
            <person name="Benko-Iseppon A.M."/>
        </authorList>
    </citation>
    <scope>NUCLEOTIDE SEQUENCE [LARGE SCALE GENOMIC DNA]</scope>
    <source>
        <tissue evidence="1">Leaves</tissue>
    </source>
</reference>
<accession>A0ABU6QTS7</accession>
<proteinExistence type="predicted"/>
<sequence>MLLRSRSSQILGKSRERLKVTPKNGVNENARVLGGVPLRHVHHIRLYHHRHFITVTVGGSEVEGCNGAVVGEAVVAANHAEGDDVAAVIEKVEALSADGGGEA</sequence>
<keyword evidence="2" id="KW-1185">Reference proteome</keyword>
<dbReference type="EMBL" id="JASCZI010001369">
    <property type="protein sequence ID" value="MED6114846.1"/>
    <property type="molecule type" value="Genomic_DNA"/>
</dbReference>
<name>A0ABU6QTS7_9FABA</name>
<evidence type="ECO:0000313" key="1">
    <source>
        <dbReference type="EMBL" id="MED6114846.1"/>
    </source>
</evidence>
<gene>
    <name evidence="1" type="ORF">PIB30_084410</name>
</gene>
<protein>
    <submittedName>
        <fullName evidence="1">Uncharacterized protein</fullName>
    </submittedName>
</protein>
<comment type="caution">
    <text evidence="1">The sequence shown here is derived from an EMBL/GenBank/DDBJ whole genome shotgun (WGS) entry which is preliminary data.</text>
</comment>
<dbReference type="Proteomes" id="UP001341840">
    <property type="component" value="Unassembled WGS sequence"/>
</dbReference>
<organism evidence="1 2">
    <name type="scientific">Stylosanthes scabra</name>
    <dbReference type="NCBI Taxonomy" id="79078"/>
    <lineage>
        <taxon>Eukaryota</taxon>
        <taxon>Viridiplantae</taxon>
        <taxon>Streptophyta</taxon>
        <taxon>Embryophyta</taxon>
        <taxon>Tracheophyta</taxon>
        <taxon>Spermatophyta</taxon>
        <taxon>Magnoliopsida</taxon>
        <taxon>eudicotyledons</taxon>
        <taxon>Gunneridae</taxon>
        <taxon>Pentapetalae</taxon>
        <taxon>rosids</taxon>
        <taxon>fabids</taxon>
        <taxon>Fabales</taxon>
        <taxon>Fabaceae</taxon>
        <taxon>Papilionoideae</taxon>
        <taxon>50 kb inversion clade</taxon>
        <taxon>dalbergioids sensu lato</taxon>
        <taxon>Dalbergieae</taxon>
        <taxon>Pterocarpus clade</taxon>
        <taxon>Stylosanthes</taxon>
    </lineage>
</organism>